<proteinExistence type="predicted"/>
<dbReference type="InterPro" id="IPR044859">
    <property type="entry name" value="Allene_oxi_cyc_Dirigent"/>
</dbReference>
<dbReference type="EMBL" id="MT418681">
    <property type="protein sequence ID" value="QKF94908.1"/>
    <property type="molecule type" value="Genomic_DNA"/>
</dbReference>
<organism evidence="1">
    <name type="scientific">Fadolivirus 2</name>
    <dbReference type="NCBI Taxonomy" id="2740747"/>
    <lineage>
        <taxon>Viruses</taxon>
        <taxon>Varidnaviria</taxon>
        <taxon>Bamfordvirae</taxon>
        <taxon>Nucleocytoviricota</taxon>
        <taxon>Megaviricetes</taxon>
        <taxon>Imitervirales</taxon>
        <taxon>Mimiviridae</taxon>
        <taxon>Klosneuvirinae</taxon>
        <taxon>Fadolivirus</taxon>
    </lineage>
</organism>
<protein>
    <submittedName>
        <fullName evidence="1">Allene oxide cyclase superfamily protein</fullName>
    </submittedName>
</protein>
<gene>
    <name evidence="1" type="ORF">Fadolivirus_2_22</name>
</gene>
<reference evidence="1" key="1">
    <citation type="submission" date="2020-04" db="EMBL/GenBank/DDBJ databases">
        <title>Advantages and limits of metagenomic assembly and binning of a giant virus.</title>
        <authorList>
            <person name="Schulz F."/>
            <person name="Andreani J."/>
            <person name="Francis R."/>
            <person name="Boudjemaa H."/>
            <person name="Bou Khalil J.Y."/>
            <person name="Lee J."/>
            <person name="La Scola B."/>
            <person name="Woyke T."/>
        </authorList>
    </citation>
    <scope>NUCLEOTIDE SEQUENCE</scope>
    <source>
        <strain evidence="1">FV2/VV64</strain>
    </source>
</reference>
<sequence length="191" mass="21629">MSHKHKHNNESSSESVCYEKITVYEHDFVKVSDFQAYYVPCEGENNQEFNGEQGYYNNSLYDHNGKKKLGFVHGQYIKTGDSSELVTDLETKIGSGADYAYQCISQFVLTSDNCKPYEGKNSITAQGPLYYVNNINNGETSVPTRWAITGGTGKYKHASGEIEVKELGCQPISNCDSRLISKYKYKIRVYY</sequence>
<accession>A0A7D3UR16</accession>
<name>A0A7D3UR16_9VIRU</name>
<evidence type="ECO:0000313" key="1">
    <source>
        <dbReference type="EMBL" id="QKF94908.1"/>
    </source>
</evidence>
<dbReference type="Gene3D" id="2.40.480.10">
    <property type="entry name" value="Allene oxide cyclase-like"/>
    <property type="match status" value="1"/>
</dbReference>